<name>A0ABT2MBQ8_9MYCO</name>
<accession>A0ABT2MBQ8</accession>
<organism evidence="5 6">
    <name type="scientific">Mycobacterium deserti</name>
    <dbReference type="NCBI Taxonomy" id="2978347"/>
    <lineage>
        <taxon>Bacteria</taxon>
        <taxon>Bacillati</taxon>
        <taxon>Actinomycetota</taxon>
        <taxon>Actinomycetes</taxon>
        <taxon>Mycobacteriales</taxon>
        <taxon>Mycobacteriaceae</taxon>
        <taxon>Mycobacterium</taxon>
    </lineage>
</organism>
<dbReference type="EMBL" id="JAODWD010000003">
    <property type="protein sequence ID" value="MCT7659703.1"/>
    <property type="molecule type" value="Genomic_DNA"/>
</dbReference>
<keyword evidence="3" id="KW-0963">Cytoplasm</keyword>
<comment type="similarity">
    <text evidence="2">Belongs to the EspG family.</text>
</comment>
<evidence type="ECO:0000313" key="5">
    <source>
        <dbReference type="EMBL" id="MCT7659703.1"/>
    </source>
</evidence>
<sequence>MITDQVAPLRHDVEPWFMSGFDFRCLWEALGLDRLPFPLAYRNRGRKYRADVESDRQAALTRQRAEMTQNRLRILEALRFPAFLVQGFGRIEDDAGGLRIFRLLGAIGTTGYCAVITQDPSEQLIFGEDIQIIGCANVDFPQVVLEALPDYQPGTMPRKDARLEHETPAKIFGDSTITASILLSGSADFTLDYELRDPNHLTLINVADDGAYLVNEGTDTFQIIPASITNLLDTFKKVENLQANAAERRVKAARSDRDYNGIP</sequence>
<protein>
    <submittedName>
        <fullName evidence="5">ESX secretion-associated protein EspG</fullName>
    </submittedName>
</protein>
<evidence type="ECO:0000256" key="4">
    <source>
        <dbReference type="ARBA" id="ARBA00023186"/>
    </source>
</evidence>
<evidence type="ECO:0000256" key="3">
    <source>
        <dbReference type="ARBA" id="ARBA00022490"/>
    </source>
</evidence>
<comment type="caution">
    <text evidence="5">The sequence shown here is derived from an EMBL/GenBank/DDBJ whole genome shotgun (WGS) entry which is preliminary data.</text>
</comment>
<reference evidence="6" key="1">
    <citation type="submission" date="2023-07" db="EMBL/GenBank/DDBJ databases">
        <authorList>
            <person name="Deng Y."/>
            <person name="Zhang Y.-Q."/>
        </authorList>
    </citation>
    <scope>NUCLEOTIDE SEQUENCE [LARGE SCALE GENOMIC DNA]</scope>
    <source>
        <strain evidence="6">CPCC 205710</strain>
    </source>
</reference>
<comment type="subcellular location">
    <subcellularLocation>
        <location evidence="1">Cytoplasm</location>
    </subcellularLocation>
</comment>
<evidence type="ECO:0000313" key="6">
    <source>
        <dbReference type="Proteomes" id="UP001206639"/>
    </source>
</evidence>
<evidence type="ECO:0000256" key="2">
    <source>
        <dbReference type="ARBA" id="ARBA00006411"/>
    </source>
</evidence>
<evidence type="ECO:0000256" key="1">
    <source>
        <dbReference type="ARBA" id="ARBA00004496"/>
    </source>
</evidence>
<dbReference type="Proteomes" id="UP001206639">
    <property type="component" value="Unassembled WGS sequence"/>
</dbReference>
<keyword evidence="6" id="KW-1185">Reference proteome</keyword>
<gene>
    <name evidence="5" type="ORF">N4S67_14870</name>
</gene>
<dbReference type="Pfam" id="PF14011">
    <property type="entry name" value="ESX-1_EspG"/>
    <property type="match status" value="1"/>
</dbReference>
<keyword evidence="4" id="KW-0143">Chaperone</keyword>
<dbReference type="RefSeq" id="WP_260993733.1">
    <property type="nucleotide sequence ID" value="NZ_JAODWD010000003.1"/>
</dbReference>
<proteinExistence type="inferred from homology"/>
<dbReference type="InterPro" id="IPR025734">
    <property type="entry name" value="EspG"/>
</dbReference>